<dbReference type="Proteomes" id="UP000663836">
    <property type="component" value="Unassembled WGS sequence"/>
</dbReference>
<sequence>MQSPSNIRRNSTNNNELKITNENTDDIQIPPPSYTSVIYKLENPSFQNDNNFLPLPPSYTDVNNPHVFYINNYPGPPLEDGIVQISSSNPILIHQSMIISRPLSKRMRIYFNVNTLLMILFGIATIGLQIGLIVTHSIVFYYYGFWAGGGIICVGACTILFSNRSHQFNLVKYFHSYVWQTVFFAVVLGFGIIVVSVDKCDDNISASDINNSVCKRSYRLLNGLLLGFVSLTFLQSLINTLILGTMKNRRTNI</sequence>
<evidence type="ECO:0000313" key="5">
    <source>
        <dbReference type="Proteomes" id="UP000663864"/>
    </source>
</evidence>
<dbReference type="EMBL" id="CAJNOT010001543">
    <property type="protein sequence ID" value="CAF1215210.1"/>
    <property type="molecule type" value="Genomic_DNA"/>
</dbReference>
<feature type="region of interest" description="Disordered" evidence="1">
    <location>
        <begin position="1"/>
        <end position="26"/>
    </location>
</feature>
<dbReference type="Proteomes" id="UP000663864">
    <property type="component" value="Unassembled WGS sequence"/>
</dbReference>
<dbReference type="EMBL" id="CAJOBD010013392">
    <property type="protein sequence ID" value="CAF4190104.1"/>
    <property type="molecule type" value="Genomic_DNA"/>
</dbReference>
<keyword evidence="2" id="KW-0812">Transmembrane</keyword>
<evidence type="ECO:0000313" key="3">
    <source>
        <dbReference type="EMBL" id="CAF1215210.1"/>
    </source>
</evidence>
<protein>
    <submittedName>
        <fullName evidence="3">Uncharacterized protein</fullName>
    </submittedName>
</protein>
<comment type="caution">
    <text evidence="3">The sequence shown here is derived from an EMBL/GenBank/DDBJ whole genome shotgun (WGS) entry which is preliminary data.</text>
</comment>
<evidence type="ECO:0000256" key="2">
    <source>
        <dbReference type="SAM" id="Phobius"/>
    </source>
</evidence>
<keyword evidence="2" id="KW-0472">Membrane</keyword>
<evidence type="ECO:0000313" key="4">
    <source>
        <dbReference type="EMBL" id="CAF4190104.1"/>
    </source>
</evidence>
<name>A0A814XFY1_9BILA</name>
<keyword evidence="2" id="KW-1133">Transmembrane helix</keyword>
<feature type="transmembrane region" description="Helical" evidence="2">
    <location>
        <begin position="217"/>
        <end position="243"/>
    </location>
</feature>
<evidence type="ECO:0000256" key="1">
    <source>
        <dbReference type="SAM" id="MobiDB-lite"/>
    </source>
</evidence>
<proteinExistence type="predicted"/>
<accession>A0A814XFY1</accession>
<gene>
    <name evidence="4" type="ORF">JBS370_LOCUS35977</name>
    <name evidence="3" type="ORF">ZHD862_LOCUS23579</name>
</gene>
<reference evidence="3" key="1">
    <citation type="submission" date="2021-02" db="EMBL/GenBank/DDBJ databases">
        <authorList>
            <person name="Nowell W R."/>
        </authorList>
    </citation>
    <scope>NUCLEOTIDE SEQUENCE</scope>
</reference>
<feature type="transmembrane region" description="Helical" evidence="2">
    <location>
        <begin position="173"/>
        <end position="197"/>
    </location>
</feature>
<feature type="compositionally biased region" description="Polar residues" evidence="1">
    <location>
        <begin position="1"/>
        <end position="22"/>
    </location>
</feature>
<organism evidence="3 5">
    <name type="scientific">Rotaria sordida</name>
    <dbReference type="NCBI Taxonomy" id="392033"/>
    <lineage>
        <taxon>Eukaryota</taxon>
        <taxon>Metazoa</taxon>
        <taxon>Spiralia</taxon>
        <taxon>Gnathifera</taxon>
        <taxon>Rotifera</taxon>
        <taxon>Eurotatoria</taxon>
        <taxon>Bdelloidea</taxon>
        <taxon>Philodinida</taxon>
        <taxon>Philodinidae</taxon>
        <taxon>Rotaria</taxon>
    </lineage>
</organism>
<dbReference type="AlphaFoldDB" id="A0A814XFY1"/>
<feature type="transmembrane region" description="Helical" evidence="2">
    <location>
        <begin position="109"/>
        <end position="134"/>
    </location>
</feature>
<feature type="transmembrane region" description="Helical" evidence="2">
    <location>
        <begin position="140"/>
        <end position="161"/>
    </location>
</feature>